<name>A0A1Q2L5Y3_9BACL</name>
<evidence type="ECO:0008006" key="3">
    <source>
        <dbReference type="Google" id="ProtNLM"/>
    </source>
</evidence>
<keyword evidence="1" id="KW-0614">Plasmid</keyword>
<proteinExistence type="predicted"/>
<geneLocation type="plasmid" evidence="1 2">
    <name>unnamed1</name>
</geneLocation>
<reference evidence="1 2" key="1">
    <citation type="submission" date="2017-02" db="EMBL/GenBank/DDBJ databases">
        <title>The complete genomic sequence of a novel cold adapted crude oil-degrading bacterium Planococcus qaidamina Y42.</title>
        <authorList>
            <person name="Yang R."/>
        </authorList>
    </citation>
    <scope>NUCLEOTIDE SEQUENCE [LARGE SCALE GENOMIC DNA]</scope>
    <source>
        <strain evidence="1 2">Y42</strain>
        <plasmid evidence="1 2">unnamed1</plasmid>
    </source>
</reference>
<organism evidence="1 2">
    <name type="scientific">Planococcus lenghuensis</name>
    <dbReference type="NCBI Taxonomy" id="2213202"/>
    <lineage>
        <taxon>Bacteria</taxon>
        <taxon>Bacillati</taxon>
        <taxon>Bacillota</taxon>
        <taxon>Bacilli</taxon>
        <taxon>Bacillales</taxon>
        <taxon>Caryophanaceae</taxon>
        <taxon>Planococcus</taxon>
    </lineage>
</organism>
<evidence type="ECO:0000313" key="1">
    <source>
        <dbReference type="EMBL" id="AQQ55507.1"/>
    </source>
</evidence>
<accession>A0A1Q2L5Y3</accession>
<protein>
    <recommendedName>
        <fullName evidence="3">SAF domain-containing protein</fullName>
    </recommendedName>
</protein>
<evidence type="ECO:0000313" key="2">
    <source>
        <dbReference type="Proteomes" id="UP000188184"/>
    </source>
</evidence>
<dbReference type="Proteomes" id="UP000188184">
    <property type="component" value="Plasmid unnamed1"/>
</dbReference>
<keyword evidence="2" id="KW-1185">Reference proteome</keyword>
<dbReference type="KEGG" id="pmar:B0X71_19450"/>
<sequence length="250" mass="27700">MVVLLVAAGVGFVFAFEFYIKDEIGTTEVIIAKETIDFKERITANNIEVIHVRQGTEVENAYPKTHFESLMGKYASVKIEKGAQLYPELIDTYDLVPDASKGEFVAPIPTHWLFAVPGSLRRTFVADIYAIGTEDQKIISKLKEDAAKEAGKDPEEVVVEPTPTSEPILKNLRITSVKDSGNQEVKESEETNEATGTVAALEFIGTEEMLNTMKDYTSKGFKLYVVYKFERSEQLAAETETAKAGESNAE</sequence>
<gene>
    <name evidence="1" type="ORF">B0X71_19450</name>
</gene>
<dbReference type="AlphaFoldDB" id="A0A1Q2L5Y3"/>
<dbReference type="EMBL" id="CP019641">
    <property type="protein sequence ID" value="AQQ55507.1"/>
    <property type="molecule type" value="Genomic_DNA"/>
</dbReference>